<keyword evidence="5" id="KW-1185">Reference proteome</keyword>
<proteinExistence type="predicted"/>
<feature type="compositionally biased region" description="Polar residues" evidence="1">
    <location>
        <begin position="132"/>
        <end position="148"/>
    </location>
</feature>
<dbReference type="InterPro" id="IPR036869">
    <property type="entry name" value="J_dom_sf"/>
</dbReference>
<evidence type="ECO:0000256" key="2">
    <source>
        <dbReference type="SAM" id="Phobius"/>
    </source>
</evidence>
<dbReference type="PROSITE" id="PS50076">
    <property type="entry name" value="DNAJ_2"/>
    <property type="match status" value="1"/>
</dbReference>
<dbReference type="SMART" id="SM00271">
    <property type="entry name" value="DnaJ"/>
    <property type="match status" value="1"/>
</dbReference>
<dbReference type="InterPro" id="IPR001623">
    <property type="entry name" value="DnaJ_domain"/>
</dbReference>
<dbReference type="AlphaFoldDB" id="A0A5N5WJ14"/>
<dbReference type="Pfam" id="PF00226">
    <property type="entry name" value="DnaJ"/>
    <property type="match status" value="1"/>
</dbReference>
<keyword evidence="2" id="KW-0472">Membrane</keyword>
<evidence type="ECO:0000313" key="4">
    <source>
        <dbReference type="EMBL" id="KAB8068468.1"/>
    </source>
</evidence>
<dbReference type="OrthoDB" id="10250354at2759"/>
<dbReference type="InterPro" id="IPR053025">
    <property type="entry name" value="Mito_ATP_Synthase-Asso"/>
</dbReference>
<dbReference type="Gene3D" id="1.10.287.110">
    <property type="entry name" value="DnaJ domain"/>
    <property type="match status" value="1"/>
</dbReference>
<evidence type="ECO:0000256" key="1">
    <source>
        <dbReference type="SAM" id="MobiDB-lite"/>
    </source>
</evidence>
<evidence type="ECO:0000259" key="3">
    <source>
        <dbReference type="PROSITE" id="PS50076"/>
    </source>
</evidence>
<sequence>MLFPRVRTSGIRLRSTHPHTHYPVFHTHTTSFSTSLARRATSREPNHYEVLEVPITASAPEIKKKFYALSLRHHPDRNRNDPKASSRFARISSAYDILSNHTKRAAYDREHGIIAHHSTHSTANPGQHPMGSHSSYGANLHTKGSSYAGSRPASGLSKRRGAFRGPPPSFYAHGGYGNRKAPGGASSSSAAGGGREDDPTSFIYRNTVNHFNAPGHYKTQTAEDARREERRSRAMGAALNDQYIGSRGGFAVRFVIVCGILLGAGSMTGLLGWPGEQSSKLNSKPARRREE</sequence>
<evidence type="ECO:0000313" key="5">
    <source>
        <dbReference type="Proteomes" id="UP000326565"/>
    </source>
</evidence>
<dbReference type="PROSITE" id="PS00636">
    <property type="entry name" value="DNAJ_1"/>
    <property type="match status" value="1"/>
</dbReference>
<dbReference type="Proteomes" id="UP000326565">
    <property type="component" value="Unassembled WGS sequence"/>
</dbReference>
<name>A0A5N5WJ14_9EURO</name>
<dbReference type="PANTHER" id="PTHR44873:SF1">
    <property type="entry name" value="DNAJ HOMOLOG SUBFAMILY C MEMBER 30, MITOCHONDRIAL"/>
    <property type="match status" value="1"/>
</dbReference>
<dbReference type="PANTHER" id="PTHR44873">
    <property type="entry name" value="DNAJ HOMOLOG SUBFAMILY C MEMBER 30, MITOCHONDRIAL"/>
    <property type="match status" value="1"/>
</dbReference>
<gene>
    <name evidence="4" type="ORF">BDV29DRAFT_162363</name>
</gene>
<dbReference type="PRINTS" id="PR00625">
    <property type="entry name" value="JDOMAIN"/>
</dbReference>
<dbReference type="SUPFAM" id="SSF46565">
    <property type="entry name" value="Chaperone J-domain"/>
    <property type="match status" value="1"/>
</dbReference>
<keyword evidence="2" id="KW-1133">Transmembrane helix</keyword>
<keyword evidence="2" id="KW-0812">Transmembrane</keyword>
<dbReference type="CDD" id="cd06257">
    <property type="entry name" value="DnaJ"/>
    <property type="match status" value="1"/>
</dbReference>
<dbReference type="InterPro" id="IPR018253">
    <property type="entry name" value="DnaJ_domain_CS"/>
</dbReference>
<dbReference type="EMBL" id="ML732391">
    <property type="protein sequence ID" value="KAB8068468.1"/>
    <property type="molecule type" value="Genomic_DNA"/>
</dbReference>
<accession>A0A5N5WJ14</accession>
<feature type="domain" description="J" evidence="3">
    <location>
        <begin position="46"/>
        <end position="111"/>
    </location>
</feature>
<organism evidence="4 5">
    <name type="scientific">Aspergillus leporis</name>
    <dbReference type="NCBI Taxonomy" id="41062"/>
    <lineage>
        <taxon>Eukaryota</taxon>
        <taxon>Fungi</taxon>
        <taxon>Dikarya</taxon>
        <taxon>Ascomycota</taxon>
        <taxon>Pezizomycotina</taxon>
        <taxon>Eurotiomycetes</taxon>
        <taxon>Eurotiomycetidae</taxon>
        <taxon>Eurotiales</taxon>
        <taxon>Aspergillaceae</taxon>
        <taxon>Aspergillus</taxon>
        <taxon>Aspergillus subgen. Circumdati</taxon>
    </lineage>
</organism>
<feature type="transmembrane region" description="Helical" evidence="2">
    <location>
        <begin position="250"/>
        <end position="273"/>
    </location>
</feature>
<feature type="region of interest" description="Disordered" evidence="1">
    <location>
        <begin position="118"/>
        <end position="202"/>
    </location>
</feature>
<feature type="compositionally biased region" description="Low complexity" evidence="1">
    <location>
        <begin position="181"/>
        <end position="190"/>
    </location>
</feature>
<reference evidence="4 5" key="1">
    <citation type="submission" date="2019-04" db="EMBL/GenBank/DDBJ databases">
        <title>Friends and foes A comparative genomics study of 23 Aspergillus species from section Flavi.</title>
        <authorList>
            <consortium name="DOE Joint Genome Institute"/>
            <person name="Kjaerbolling I."/>
            <person name="Vesth T."/>
            <person name="Frisvad J.C."/>
            <person name="Nybo J.L."/>
            <person name="Theobald S."/>
            <person name="Kildgaard S."/>
            <person name="Isbrandt T."/>
            <person name="Kuo A."/>
            <person name="Sato A."/>
            <person name="Lyhne E.K."/>
            <person name="Kogle M.E."/>
            <person name="Wiebenga A."/>
            <person name="Kun R.S."/>
            <person name="Lubbers R.J."/>
            <person name="Makela M.R."/>
            <person name="Barry K."/>
            <person name="Chovatia M."/>
            <person name="Clum A."/>
            <person name="Daum C."/>
            <person name="Haridas S."/>
            <person name="He G."/>
            <person name="LaButti K."/>
            <person name="Lipzen A."/>
            <person name="Mondo S."/>
            <person name="Riley R."/>
            <person name="Salamov A."/>
            <person name="Simmons B.A."/>
            <person name="Magnuson J.K."/>
            <person name="Henrissat B."/>
            <person name="Mortensen U.H."/>
            <person name="Larsen T.O."/>
            <person name="Devries R.P."/>
            <person name="Grigoriev I.V."/>
            <person name="Machida M."/>
            <person name="Baker S.E."/>
            <person name="Andersen M.R."/>
        </authorList>
    </citation>
    <scope>NUCLEOTIDE SEQUENCE [LARGE SCALE GENOMIC DNA]</scope>
    <source>
        <strain evidence="4 5">CBS 151.66</strain>
    </source>
</reference>
<protein>
    <recommendedName>
        <fullName evidence="3">J domain-containing protein</fullName>
    </recommendedName>
</protein>